<gene>
    <name evidence="2" type="ORF">AXG93_815s1440</name>
</gene>
<evidence type="ECO:0000256" key="1">
    <source>
        <dbReference type="SAM" id="MobiDB-lite"/>
    </source>
</evidence>
<feature type="region of interest" description="Disordered" evidence="1">
    <location>
        <begin position="94"/>
        <end position="159"/>
    </location>
</feature>
<dbReference type="EMBL" id="LVLJ01002167">
    <property type="protein sequence ID" value="OAE26481.1"/>
    <property type="molecule type" value="Genomic_DNA"/>
</dbReference>
<reference evidence="2" key="1">
    <citation type="submission" date="2016-03" db="EMBL/GenBank/DDBJ databases">
        <title>Mechanisms controlling the formation of the plant cell surface in tip-growing cells are functionally conserved among land plants.</title>
        <authorList>
            <person name="Honkanen S."/>
            <person name="Jones V.A."/>
            <person name="Morieri G."/>
            <person name="Champion C."/>
            <person name="Hetherington A.J."/>
            <person name="Kelly S."/>
            <person name="Saint-Marcoux D."/>
            <person name="Proust H."/>
            <person name="Prescott H."/>
            <person name="Dolan L."/>
        </authorList>
    </citation>
    <scope>NUCLEOTIDE SEQUENCE [LARGE SCALE GENOMIC DNA]</scope>
    <source>
        <tissue evidence="2">Whole gametophyte</tissue>
    </source>
</reference>
<name>A0A176W1P6_MARPO</name>
<dbReference type="AlphaFoldDB" id="A0A176W1P6"/>
<dbReference type="Proteomes" id="UP000077202">
    <property type="component" value="Unassembled WGS sequence"/>
</dbReference>
<proteinExistence type="predicted"/>
<protein>
    <submittedName>
        <fullName evidence="2">Uncharacterized protein</fullName>
    </submittedName>
</protein>
<evidence type="ECO:0000313" key="3">
    <source>
        <dbReference type="Proteomes" id="UP000077202"/>
    </source>
</evidence>
<keyword evidence="3" id="KW-1185">Reference proteome</keyword>
<sequence length="237" mass="26116">MDPPALSGFHQKIACSLWERNSGNSESATHIPGKYAARNLRLQHRLGERVGTSNNSAMFHSPRATAGRRSLGRTGEMPADGLRCPFALVRYAPAGGGRETSMGRRQPRQLRTPTISDDPAATRSNPLGGPGPQQQSTNRSEKSLLVKKPNGGQLGVGTKRTRENLVEWMETSPPNRRVNRDPRTRIALLLEPTQPEATLKEIWTTVGGTPQEVVEERGAHADTQLQQYRENLRTSQL</sequence>
<organism evidence="2 3">
    <name type="scientific">Marchantia polymorpha subsp. ruderalis</name>
    <dbReference type="NCBI Taxonomy" id="1480154"/>
    <lineage>
        <taxon>Eukaryota</taxon>
        <taxon>Viridiplantae</taxon>
        <taxon>Streptophyta</taxon>
        <taxon>Embryophyta</taxon>
        <taxon>Marchantiophyta</taxon>
        <taxon>Marchantiopsida</taxon>
        <taxon>Marchantiidae</taxon>
        <taxon>Marchantiales</taxon>
        <taxon>Marchantiaceae</taxon>
        <taxon>Marchantia</taxon>
    </lineage>
</organism>
<feature type="region of interest" description="Disordered" evidence="1">
    <location>
        <begin position="52"/>
        <end position="77"/>
    </location>
</feature>
<accession>A0A176W1P6</accession>
<evidence type="ECO:0000313" key="2">
    <source>
        <dbReference type="EMBL" id="OAE26481.1"/>
    </source>
</evidence>
<comment type="caution">
    <text evidence="2">The sequence shown here is derived from an EMBL/GenBank/DDBJ whole genome shotgun (WGS) entry which is preliminary data.</text>
</comment>